<dbReference type="InterPro" id="IPR016032">
    <property type="entry name" value="Sig_transdc_resp-reg_C-effctor"/>
</dbReference>
<keyword evidence="3" id="KW-0805">Transcription regulation</keyword>
<dbReference type="RefSeq" id="WP_183584849.1">
    <property type="nucleotide sequence ID" value="NZ_JACHXJ010000005.1"/>
</dbReference>
<dbReference type="InterPro" id="IPR001867">
    <property type="entry name" value="OmpR/PhoB-type_DNA-bd"/>
</dbReference>
<dbReference type="GO" id="GO:0032993">
    <property type="term" value="C:protein-DNA complex"/>
    <property type="evidence" value="ECO:0007669"/>
    <property type="project" value="TreeGrafter"/>
</dbReference>
<keyword evidence="1" id="KW-0597">Phosphoprotein</keyword>
<name>A0A839TV53_9BACL</name>
<dbReference type="GO" id="GO:0000156">
    <property type="term" value="F:phosphorelay response regulator activity"/>
    <property type="evidence" value="ECO:0007669"/>
    <property type="project" value="TreeGrafter"/>
</dbReference>
<accession>A0A839TV53</accession>
<evidence type="ECO:0000259" key="7">
    <source>
        <dbReference type="PROSITE" id="PS51755"/>
    </source>
</evidence>
<keyword evidence="2" id="KW-0902">Two-component regulatory system</keyword>
<evidence type="ECO:0000256" key="5">
    <source>
        <dbReference type="ARBA" id="ARBA00023163"/>
    </source>
</evidence>
<feature type="DNA-binding region" description="OmpR/PhoB-type" evidence="6">
    <location>
        <begin position="1"/>
        <end position="94"/>
    </location>
</feature>
<proteinExistence type="predicted"/>
<dbReference type="SUPFAM" id="SSF46894">
    <property type="entry name" value="C-terminal effector domain of the bipartite response regulators"/>
    <property type="match status" value="1"/>
</dbReference>
<evidence type="ECO:0000313" key="8">
    <source>
        <dbReference type="EMBL" id="MBB3130736.1"/>
    </source>
</evidence>
<dbReference type="Gene3D" id="1.10.10.10">
    <property type="entry name" value="Winged helix-like DNA-binding domain superfamily/Winged helix DNA-binding domain"/>
    <property type="match status" value="1"/>
</dbReference>
<evidence type="ECO:0000256" key="4">
    <source>
        <dbReference type="ARBA" id="ARBA00023125"/>
    </source>
</evidence>
<organism evidence="8 9">
    <name type="scientific">Paenibacillus rhizosphaerae</name>
    <dbReference type="NCBI Taxonomy" id="297318"/>
    <lineage>
        <taxon>Bacteria</taxon>
        <taxon>Bacillati</taxon>
        <taxon>Bacillota</taxon>
        <taxon>Bacilli</taxon>
        <taxon>Bacillales</taxon>
        <taxon>Paenibacillaceae</taxon>
        <taxon>Paenibacillus</taxon>
    </lineage>
</organism>
<keyword evidence="4 6" id="KW-0238">DNA-binding</keyword>
<protein>
    <submittedName>
        <fullName evidence="8">DNA-binding winged helix-turn-helix (WHTH) protein</fullName>
    </submittedName>
</protein>
<feature type="domain" description="OmpR/PhoB-type" evidence="7">
    <location>
        <begin position="1"/>
        <end position="94"/>
    </location>
</feature>
<evidence type="ECO:0000256" key="2">
    <source>
        <dbReference type="ARBA" id="ARBA00023012"/>
    </source>
</evidence>
<reference evidence="8 9" key="1">
    <citation type="submission" date="2020-08" db="EMBL/GenBank/DDBJ databases">
        <title>Genomic Encyclopedia of Type Strains, Phase III (KMG-III): the genomes of soil and plant-associated and newly described type strains.</title>
        <authorList>
            <person name="Whitman W."/>
        </authorList>
    </citation>
    <scope>NUCLEOTIDE SEQUENCE [LARGE SCALE GENOMIC DNA]</scope>
    <source>
        <strain evidence="8 9">CECT 5831</strain>
    </source>
</reference>
<evidence type="ECO:0000313" key="9">
    <source>
        <dbReference type="Proteomes" id="UP000517523"/>
    </source>
</evidence>
<dbReference type="InterPro" id="IPR039420">
    <property type="entry name" value="WalR-like"/>
</dbReference>
<dbReference type="Proteomes" id="UP000517523">
    <property type="component" value="Unassembled WGS sequence"/>
</dbReference>
<sequence>MVAQLDFDPSGYMVSYQEEHIPLLAKEYALLQFLYSHRGQAFSREQLLDRVWPMEYPVERTVDDHIYRLRKKLRPWSARIFLNTVRGYGYSLTVKEPDLRNPSMQDTELQAQMRQLMNKYLMYGQCKSMITLASQQDLLGFELPPSHLIFIRYAQADINWFLTDNEFPPSSKLYYLLHFYLYFYHEPGKCLDYFERTMAANIGPEDHQRELRILNIIGLYTDNGRVEEDLSRIRAAYEAVREAGGDLEFFNVHIKMAEMYVHLGADNLPEAERCAGEVERMLEETPYLREICFYHGLKGRMLLRQGKRAEAAAALNYGIEVGEMTHNVPLIVGSIRETLVFLEQKVQDPQLHRQFSAKYAEYNRNFQLEAYKAPIEEKIESILDAV</sequence>
<keyword evidence="5" id="KW-0804">Transcription</keyword>
<dbReference type="PROSITE" id="PS51755">
    <property type="entry name" value="OMPR_PHOB"/>
    <property type="match status" value="1"/>
</dbReference>
<gene>
    <name evidence="8" type="ORF">FHS19_005455</name>
</gene>
<dbReference type="GO" id="GO:0000976">
    <property type="term" value="F:transcription cis-regulatory region binding"/>
    <property type="evidence" value="ECO:0007669"/>
    <property type="project" value="TreeGrafter"/>
</dbReference>
<dbReference type="PANTHER" id="PTHR48111">
    <property type="entry name" value="REGULATOR OF RPOS"/>
    <property type="match status" value="1"/>
</dbReference>
<dbReference type="AlphaFoldDB" id="A0A839TV53"/>
<dbReference type="PANTHER" id="PTHR48111:SF1">
    <property type="entry name" value="TWO-COMPONENT RESPONSE REGULATOR ORR33"/>
    <property type="match status" value="1"/>
</dbReference>
<evidence type="ECO:0000256" key="1">
    <source>
        <dbReference type="ARBA" id="ARBA00022553"/>
    </source>
</evidence>
<dbReference type="EMBL" id="JACHXJ010000005">
    <property type="protein sequence ID" value="MBB3130736.1"/>
    <property type="molecule type" value="Genomic_DNA"/>
</dbReference>
<evidence type="ECO:0000256" key="6">
    <source>
        <dbReference type="PROSITE-ProRule" id="PRU01091"/>
    </source>
</evidence>
<dbReference type="InterPro" id="IPR036388">
    <property type="entry name" value="WH-like_DNA-bd_sf"/>
</dbReference>
<evidence type="ECO:0000256" key="3">
    <source>
        <dbReference type="ARBA" id="ARBA00023015"/>
    </source>
</evidence>
<dbReference type="SMART" id="SM00862">
    <property type="entry name" value="Trans_reg_C"/>
    <property type="match status" value="1"/>
</dbReference>
<dbReference type="GO" id="GO:0005829">
    <property type="term" value="C:cytosol"/>
    <property type="evidence" value="ECO:0007669"/>
    <property type="project" value="TreeGrafter"/>
</dbReference>
<dbReference type="Pfam" id="PF00486">
    <property type="entry name" value="Trans_reg_C"/>
    <property type="match status" value="1"/>
</dbReference>
<dbReference type="CDD" id="cd00383">
    <property type="entry name" value="trans_reg_C"/>
    <property type="match status" value="1"/>
</dbReference>
<dbReference type="GO" id="GO:0006355">
    <property type="term" value="P:regulation of DNA-templated transcription"/>
    <property type="evidence" value="ECO:0007669"/>
    <property type="project" value="InterPro"/>
</dbReference>
<comment type="caution">
    <text evidence="8">The sequence shown here is derived from an EMBL/GenBank/DDBJ whole genome shotgun (WGS) entry which is preliminary data.</text>
</comment>